<dbReference type="NCBIfam" id="TIGR01300">
    <property type="entry name" value="CPA3_mnhG_phaG"/>
    <property type="match status" value="1"/>
</dbReference>
<feature type="transmembrane region" description="Helical" evidence="2">
    <location>
        <begin position="18"/>
        <end position="39"/>
    </location>
</feature>
<feature type="transmembrane region" description="Helical" evidence="2">
    <location>
        <begin position="75"/>
        <end position="97"/>
    </location>
</feature>
<dbReference type="KEGG" id="cwo:Cwoe_1208"/>
<dbReference type="Proteomes" id="UP000008229">
    <property type="component" value="Chromosome"/>
</dbReference>
<gene>
    <name evidence="3" type="ordered locus">Cwoe_1208</name>
</gene>
<comment type="similarity">
    <text evidence="1">Belongs to the CPA3 antiporters (TC 2.A.63) subunit G family.</text>
</comment>
<reference evidence="4" key="2">
    <citation type="submission" date="2010-01" db="EMBL/GenBank/DDBJ databases">
        <title>The complete genome of Conexibacter woesei DSM 14684.</title>
        <authorList>
            <consortium name="US DOE Joint Genome Institute (JGI-PGF)"/>
            <person name="Lucas S."/>
            <person name="Copeland A."/>
            <person name="Lapidus A."/>
            <person name="Glavina del Rio T."/>
            <person name="Dalin E."/>
            <person name="Tice H."/>
            <person name="Bruce D."/>
            <person name="Goodwin L."/>
            <person name="Pitluck S."/>
            <person name="Kyrpides N."/>
            <person name="Mavromatis K."/>
            <person name="Ivanova N."/>
            <person name="Mikhailova N."/>
            <person name="Chertkov O."/>
            <person name="Brettin T."/>
            <person name="Detter J.C."/>
            <person name="Han C."/>
            <person name="Larimer F."/>
            <person name="Land M."/>
            <person name="Hauser L."/>
            <person name="Markowitz V."/>
            <person name="Cheng J.-F."/>
            <person name="Hugenholtz P."/>
            <person name="Woyke T."/>
            <person name="Wu D."/>
            <person name="Pukall R."/>
            <person name="Steenblock K."/>
            <person name="Schneider S."/>
            <person name="Klenk H.-P."/>
            <person name="Eisen J.A."/>
        </authorList>
    </citation>
    <scope>NUCLEOTIDE SEQUENCE [LARGE SCALE GENOMIC DNA]</scope>
    <source>
        <strain evidence="4">DSM 14684 / CIP 108061 / JCM 11494 / NBRC 100937 / ID131577</strain>
    </source>
</reference>
<evidence type="ECO:0000256" key="1">
    <source>
        <dbReference type="ARBA" id="ARBA00008404"/>
    </source>
</evidence>
<dbReference type="PANTHER" id="PTHR34703:SF1">
    <property type="entry name" value="ANTIPORTER SUBUNIT MNHG2-RELATED"/>
    <property type="match status" value="1"/>
</dbReference>
<keyword evidence="2" id="KW-1133">Transmembrane helix</keyword>
<keyword evidence="4" id="KW-1185">Reference proteome</keyword>
<evidence type="ECO:0000313" key="4">
    <source>
        <dbReference type="Proteomes" id="UP000008229"/>
    </source>
</evidence>
<dbReference type="STRING" id="469383.Cwoe_1208"/>
<evidence type="ECO:0000256" key="2">
    <source>
        <dbReference type="SAM" id="Phobius"/>
    </source>
</evidence>
<dbReference type="OrthoDB" id="9806575at2"/>
<dbReference type="RefSeq" id="WP_012932688.1">
    <property type="nucleotide sequence ID" value="NC_013739.1"/>
</dbReference>
<dbReference type="AlphaFoldDB" id="D3FDR3"/>
<name>D3FDR3_CONWI</name>
<reference evidence="3 4" key="1">
    <citation type="journal article" date="2010" name="Stand. Genomic Sci.">
        <title>Complete genome sequence of Conexibacter woesei type strain (ID131577).</title>
        <authorList>
            <person name="Pukall R."/>
            <person name="Lapidus A."/>
            <person name="Glavina Del Rio T."/>
            <person name="Copeland A."/>
            <person name="Tice H."/>
            <person name="Cheng J.-F."/>
            <person name="Lucas S."/>
            <person name="Chen F."/>
            <person name="Nolan M."/>
            <person name="Bruce D."/>
            <person name="Goodwin L."/>
            <person name="Pitluck S."/>
            <person name="Mavromatis K."/>
            <person name="Ivanova N."/>
            <person name="Ovchinnikova G."/>
            <person name="Pati A."/>
            <person name="Chen A."/>
            <person name="Palaniappan K."/>
            <person name="Land M."/>
            <person name="Hauser L."/>
            <person name="Chang Y.-J."/>
            <person name="Jeffries C.D."/>
            <person name="Chain P."/>
            <person name="Meincke L."/>
            <person name="Sims D."/>
            <person name="Brettin T."/>
            <person name="Detter J.C."/>
            <person name="Rohde M."/>
            <person name="Goeker M."/>
            <person name="Bristow J."/>
            <person name="Eisen J.A."/>
            <person name="Markowitz V."/>
            <person name="Kyrpides N.C."/>
            <person name="Klenk H.-P."/>
            <person name="Hugenholtz P."/>
        </authorList>
    </citation>
    <scope>NUCLEOTIDE SEQUENCE [LARGE SCALE GENOMIC DNA]</scope>
    <source>
        <strain evidence="4">DSM 14684 / CIP 108061 / JCM 11494 / NBRC 100937 / ID131577</strain>
    </source>
</reference>
<dbReference type="GO" id="GO:0015385">
    <property type="term" value="F:sodium:proton antiporter activity"/>
    <property type="evidence" value="ECO:0007669"/>
    <property type="project" value="TreeGrafter"/>
</dbReference>
<keyword evidence="2" id="KW-0472">Membrane</keyword>
<accession>D3FDR3</accession>
<feature type="transmembrane region" description="Helical" evidence="2">
    <location>
        <begin position="51"/>
        <end position="69"/>
    </location>
</feature>
<dbReference type="PANTHER" id="PTHR34703">
    <property type="entry name" value="ANTIPORTER SUBUNIT MNHG2-RELATED"/>
    <property type="match status" value="1"/>
</dbReference>
<keyword evidence="2" id="KW-0812">Transmembrane</keyword>
<protein>
    <submittedName>
        <fullName evidence="3">Monovalent cation/proton antiporter, MnhG/PhaG subunit</fullName>
    </submittedName>
</protein>
<dbReference type="InterPro" id="IPR005133">
    <property type="entry name" value="PhaG_MnhG_YufB"/>
</dbReference>
<dbReference type="HOGENOM" id="CLU_121334_2_3_11"/>
<evidence type="ECO:0000313" key="3">
    <source>
        <dbReference type="EMBL" id="ADB49637.1"/>
    </source>
</evidence>
<sequence>MTLVLAALPGAIDLALEVLGVALIALGIVVTGVTVYGVVRMRGLYPRLQAASKASMLGAVAILAASVGTRDGATIGRALVVSLFLLLTTPIAAHAIAQAAYRRDREREGEAGEAEPEEE</sequence>
<dbReference type="eggNOG" id="COG1320">
    <property type="taxonomic scope" value="Bacteria"/>
</dbReference>
<dbReference type="Pfam" id="PF03334">
    <property type="entry name" value="PhaG_MnhG_YufB"/>
    <property type="match status" value="1"/>
</dbReference>
<dbReference type="EMBL" id="CP001854">
    <property type="protein sequence ID" value="ADB49637.1"/>
    <property type="molecule type" value="Genomic_DNA"/>
</dbReference>
<organism evidence="3 4">
    <name type="scientific">Conexibacter woesei (strain DSM 14684 / CCUG 47730 / CIP 108061 / JCM 11494 / NBRC 100937 / ID131577)</name>
    <dbReference type="NCBI Taxonomy" id="469383"/>
    <lineage>
        <taxon>Bacteria</taxon>
        <taxon>Bacillati</taxon>
        <taxon>Actinomycetota</taxon>
        <taxon>Thermoleophilia</taxon>
        <taxon>Solirubrobacterales</taxon>
        <taxon>Conexibacteraceae</taxon>
        <taxon>Conexibacter</taxon>
    </lineage>
</organism>
<proteinExistence type="inferred from homology"/>